<dbReference type="Proteomes" id="UP000324194">
    <property type="component" value="Chromosome 2"/>
</dbReference>
<feature type="domain" description="AB hydrolase-1" evidence="2">
    <location>
        <begin position="152"/>
        <end position="383"/>
    </location>
</feature>
<evidence type="ECO:0000256" key="1">
    <source>
        <dbReference type="ARBA" id="ARBA00038115"/>
    </source>
</evidence>
<dbReference type="Pfam" id="PF12697">
    <property type="entry name" value="Abhydrolase_6"/>
    <property type="match status" value="1"/>
</dbReference>
<proteinExistence type="inferred from homology"/>
<evidence type="ECO:0000259" key="2">
    <source>
        <dbReference type="Pfam" id="PF12697"/>
    </source>
</evidence>
<organism evidence="3 4">
    <name type="scientific">Aquicella siphonis</name>
    <dbReference type="NCBI Taxonomy" id="254247"/>
    <lineage>
        <taxon>Bacteria</taxon>
        <taxon>Pseudomonadati</taxon>
        <taxon>Pseudomonadota</taxon>
        <taxon>Gammaproteobacteria</taxon>
        <taxon>Legionellales</taxon>
        <taxon>Coxiellaceae</taxon>
        <taxon>Aquicella</taxon>
    </lineage>
</organism>
<dbReference type="EMBL" id="LR699120">
    <property type="protein sequence ID" value="VVC77206.1"/>
    <property type="molecule type" value="Genomic_DNA"/>
</dbReference>
<gene>
    <name evidence="3" type="ORF">AQUSIP_25330</name>
</gene>
<dbReference type="InterPro" id="IPR029058">
    <property type="entry name" value="AB_hydrolase_fold"/>
</dbReference>
<keyword evidence="3" id="KW-0378">Hydrolase</keyword>
<dbReference type="Gene3D" id="3.40.50.1820">
    <property type="entry name" value="alpha/beta hydrolase"/>
    <property type="match status" value="1"/>
</dbReference>
<protein>
    <submittedName>
        <fullName evidence="3">2,6-dihydropseudooxynicotine hydrolase</fullName>
    </submittedName>
</protein>
<dbReference type="InterPro" id="IPR050261">
    <property type="entry name" value="FrsA_esterase"/>
</dbReference>
<evidence type="ECO:0000313" key="3">
    <source>
        <dbReference type="EMBL" id="VVC77206.1"/>
    </source>
</evidence>
<dbReference type="RefSeq" id="WP_172622884.1">
    <property type="nucleotide sequence ID" value="NZ_LR699120.1"/>
</dbReference>
<keyword evidence="4" id="KW-1185">Reference proteome</keyword>
<reference evidence="3 4" key="1">
    <citation type="submission" date="2019-08" db="EMBL/GenBank/DDBJ databases">
        <authorList>
            <person name="Guy L."/>
        </authorList>
    </citation>
    <scope>NUCLEOTIDE SEQUENCE [LARGE SCALE GENOMIC DNA]</scope>
    <source>
        <strain evidence="3 4">SGT-108</strain>
    </source>
</reference>
<dbReference type="AlphaFoldDB" id="A0A5E4PLV6"/>
<dbReference type="PANTHER" id="PTHR22946:SF12">
    <property type="entry name" value="CONIDIAL PIGMENT BIOSYNTHESIS PROTEIN AYG1 (AFU_ORTHOLOGUE AFUA_2G17550)"/>
    <property type="match status" value="1"/>
</dbReference>
<sequence>MGLLTDNAFYDMFAQRALTRCVYGGADIGECLSAVERIGNHPVDIWYQEWLAIADRLAKTGDDCLARHHLVSAREAYLRATTYFHASYMPLFGRPLDPRLTHAFSRECETFQKAARLFSPAIECLEIPFENITLPAYFIKADHSGRPGPTLIHTNGYDSNIQEMYFNHVPAAVRRGYHCLLFDGPGQGRNLIRDDVPMRPDWETVVRPVIDYALTRTEIDPQKMVLAGWSFGGFLAPRAAAFEHRIAALVADPGVWDLGPAMNAVIQTLPLKPDDKANFPHIDPKVFTPIEQAIENNSADPVTRWRLLQRGKWVHHADSLFDYLRIMRDFEVSSVAKHIRCPALIACSEGDPLSQSAPALYEAIQAPKTLLRFTRAEGAGGHCEALARTLYHQRVFDWLDETLGYRFN</sequence>
<comment type="similarity">
    <text evidence="1">Belongs to the AB hydrolase superfamily. FUS2 hydrolase family.</text>
</comment>
<accession>A0A5E4PLV6</accession>
<dbReference type="KEGG" id="asip:AQUSIP_25330"/>
<dbReference type="InterPro" id="IPR000073">
    <property type="entry name" value="AB_hydrolase_1"/>
</dbReference>
<name>A0A5E4PLV6_9COXI</name>
<dbReference type="GO" id="GO:0016787">
    <property type="term" value="F:hydrolase activity"/>
    <property type="evidence" value="ECO:0007669"/>
    <property type="project" value="UniProtKB-KW"/>
</dbReference>
<dbReference type="SUPFAM" id="SSF53474">
    <property type="entry name" value="alpha/beta-Hydrolases"/>
    <property type="match status" value="1"/>
</dbReference>
<dbReference type="PANTHER" id="PTHR22946">
    <property type="entry name" value="DIENELACTONE HYDROLASE DOMAIN-CONTAINING PROTEIN-RELATED"/>
    <property type="match status" value="1"/>
</dbReference>
<dbReference type="Gene3D" id="1.20.1440.110">
    <property type="entry name" value="acylaminoacyl peptidase"/>
    <property type="match status" value="1"/>
</dbReference>
<evidence type="ECO:0000313" key="4">
    <source>
        <dbReference type="Proteomes" id="UP000324194"/>
    </source>
</evidence>